<dbReference type="PANTHER" id="PTHR14134">
    <property type="entry name" value="E3 UBIQUITIN-PROTEIN LIGASE RAD18"/>
    <property type="match status" value="1"/>
</dbReference>
<dbReference type="InterPro" id="IPR017907">
    <property type="entry name" value="Znf_RING_CS"/>
</dbReference>
<feature type="domain" description="RING-type" evidence="20">
    <location>
        <begin position="24"/>
        <end position="62"/>
    </location>
</feature>
<dbReference type="EC" id="2.3.2.27" evidence="5"/>
<keyword evidence="13" id="KW-0238">DNA-binding</keyword>
<gene>
    <name evidence="22" type="ORF">K470DRAFT_200649</name>
</gene>
<dbReference type="InterPro" id="IPR013083">
    <property type="entry name" value="Znf_RING/FYVE/PHD"/>
</dbReference>
<evidence type="ECO:0000256" key="8">
    <source>
        <dbReference type="ARBA" id="ARBA00022723"/>
    </source>
</evidence>
<dbReference type="PROSITE" id="PS50089">
    <property type="entry name" value="ZF_RING_2"/>
    <property type="match status" value="1"/>
</dbReference>
<dbReference type="SMART" id="SM00513">
    <property type="entry name" value="SAP"/>
    <property type="match status" value="1"/>
</dbReference>
<evidence type="ECO:0000256" key="5">
    <source>
        <dbReference type="ARBA" id="ARBA00012483"/>
    </source>
</evidence>
<dbReference type="GO" id="GO:0008270">
    <property type="term" value="F:zinc ion binding"/>
    <property type="evidence" value="ECO:0007669"/>
    <property type="project" value="UniProtKB-KW"/>
</dbReference>
<dbReference type="EMBL" id="MU005970">
    <property type="protein sequence ID" value="KAF2861834.1"/>
    <property type="molecule type" value="Genomic_DNA"/>
</dbReference>
<keyword evidence="12" id="KW-0862">Zinc</keyword>
<evidence type="ECO:0000256" key="17">
    <source>
        <dbReference type="ARBA" id="ARBA00074353"/>
    </source>
</evidence>
<keyword evidence="10 19" id="KW-0863">Zinc-finger</keyword>
<dbReference type="PROSITE" id="PS00518">
    <property type="entry name" value="ZF_RING_1"/>
    <property type="match status" value="1"/>
</dbReference>
<evidence type="ECO:0000256" key="7">
    <source>
        <dbReference type="ARBA" id="ARBA00022679"/>
    </source>
</evidence>
<evidence type="ECO:0000256" key="15">
    <source>
        <dbReference type="ARBA" id="ARBA00023242"/>
    </source>
</evidence>
<dbReference type="InterPro" id="IPR001841">
    <property type="entry name" value="Znf_RING"/>
</dbReference>
<evidence type="ECO:0000256" key="6">
    <source>
        <dbReference type="ARBA" id="ARBA00015551"/>
    </source>
</evidence>
<dbReference type="AlphaFoldDB" id="A0A6A7C2Z0"/>
<comment type="subcellular location">
    <subcellularLocation>
        <location evidence="2">Nucleus</location>
    </subcellularLocation>
</comment>
<feature type="domain" description="SAP" evidence="21">
    <location>
        <begin position="189"/>
        <end position="223"/>
    </location>
</feature>
<dbReference type="GO" id="GO:0097505">
    <property type="term" value="C:Rad6-Rad18 complex"/>
    <property type="evidence" value="ECO:0007669"/>
    <property type="project" value="TreeGrafter"/>
</dbReference>
<name>A0A6A7C2Z0_9PEZI</name>
<evidence type="ECO:0000256" key="2">
    <source>
        <dbReference type="ARBA" id="ARBA00004123"/>
    </source>
</evidence>
<feature type="non-terminal residue" evidence="22">
    <location>
        <position position="1"/>
    </location>
</feature>
<dbReference type="InterPro" id="IPR039577">
    <property type="entry name" value="Rad18"/>
</dbReference>
<evidence type="ECO:0000256" key="13">
    <source>
        <dbReference type="ARBA" id="ARBA00023125"/>
    </source>
</evidence>
<evidence type="ECO:0000256" key="10">
    <source>
        <dbReference type="ARBA" id="ARBA00022771"/>
    </source>
</evidence>
<keyword evidence="7" id="KW-0808">Transferase</keyword>
<dbReference type="Proteomes" id="UP000799421">
    <property type="component" value="Unassembled WGS sequence"/>
</dbReference>
<feature type="non-terminal residue" evidence="22">
    <location>
        <position position="289"/>
    </location>
</feature>
<accession>A0A6A7C2Z0</accession>
<reference evidence="22" key="1">
    <citation type="journal article" date="2020" name="Stud. Mycol.">
        <title>101 Dothideomycetes genomes: a test case for predicting lifestyles and emergence of pathogens.</title>
        <authorList>
            <person name="Haridas S."/>
            <person name="Albert R."/>
            <person name="Binder M."/>
            <person name="Bloem J."/>
            <person name="Labutti K."/>
            <person name="Salamov A."/>
            <person name="Andreopoulos B."/>
            <person name="Baker S."/>
            <person name="Barry K."/>
            <person name="Bills G."/>
            <person name="Bluhm B."/>
            <person name="Cannon C."/>
            <person name="Castanera R."/>
            <person name="Culley D."/>
            <person name="Daum C."/>
            <person name="Ezra D."/>
            <person name="Gonzalez J."/>
            <person name="Henrissat B."/>
            <person name="Kuo A."/>
            <person name="Liang C."/>
            <person name="Lipzen A."/>
            <person name="Lutzoni F."/>
            <person name="Magnuson J."/>
            <person name="Mondo S."/>
            <person name="Nolan M."/>
            <person name="Ohm R."/>
            <person name="Pangilinan J."/>
            <person name="Park H.-J."/>
            <person name="Ramirez L."/>
            <person name="Alfaro M."/>
            <person name="Sun H."/>
            <person name="Tritt A."/>
            <person name="Yoshinaga Y."/>
            <person name="Zwiers L.-H."/>
            <person name="Turgeon B."/>
            <person name="Goodwin S."/>
            <person name="Spatafora J."/>
            <person name="Crous P."/>
            <person name="Grigoriev I."/>
        </authorList>
    </citation>
    <scope>NUCLEOTIDE SEQUENCE</scope>
    <source>
        <strain evidence="22">CBS 480.64</strain>
    </source>
</reference>
<keyword evidence="15" id="KW-0539">Nucleus</keyword>
<keyword evidence="8" id="KW-0479">Metal-binding</keyword>
<evidence type="ECO:0000256" key="1">
    <source>
        <dbReference type="ARBA" id="ARBA00000900"/>
    </source>
</evidence>
<dbReference type="GO" id="GO:0003697">
    <property type="term" value="F:single-stranded DNA binding"/>
    <property type="evidence" value="ECO:0007669"/>
    <property type="project" value="InterPro"/>
</dbReference>
<evidence type="ECO:0000256" key="16">
    <source>
        <dbReference type="ARBA" id="ARBA00031783"/>
    </source>
</evidence>
<dbReference type="FunFam" id="3.30.40.10:FF:000172">
    <property type="entry name" value="E3 ubiquitin-protein ligase RAD18"/>
    <property type="match status" value="1"/>
</dbReference>
<dbReference type="GO" id="GO:0006281">
    <property type="term" value="P:DNA repair"/>
    <property type="evidence" value="ECO:0007669"/>
    <property type="project" value="UniProtKB-KW"/>
</dbReference>
<dbReference type="InterPro" id="IPR003034">
    <property type="entry name" value="SAP_dom"/>
</dbReference>
<dbReference type="PROSITE" id="PS50800">
    <property type="entry name" value="SAP"/>
    <property type="match status" value="1"/>
</dbReference>
<dbReference type="GO" id="GO:0005634">
    <property type="term" value="C:nucleus"/>
    <property type="evidence" value="ECO:0007669"/>
    <property type="project" value="UniProtKB-SubCell"/>
</dbReference>
<evidence type="ECO:0000256" key="3">
    <source>
        <dbReference type="ARBA" id="ARBA00004906"/>
    </source>
</evidence>
<comment type="catalytic activity">
    <reaction evidence="1">
        <text>S-ubiquitinyl-[E2 ubiquitin-conjugating enzyme]-L-cysteine + [acceptor protein]-L-lysine = [E2 ubiquitin-conjugating enzyme]-L-cysteine + N(6)-ubiquitinyl-[acceptor protein]-L-lysine.</text>
        <dbReference type="EC" id="2.3.2.27"/>
    </reaction>
</comment>
<dbReference type="GO" id="GO:0006513">
    <property type="term" value="P:protein monoubiquitination"/>
    <property type="evidence" value="ECO:0007669"/>
    <property type="project" value="InterPro"/>
</dbReference>
<organism evidence="22 23">
    <name type="scientific">Piedraia hortae CBS 480.64</name>
    <dbReference type="NCBI Taxonomy" id="1314780"/>
    <lineage>
        <taxon>Eukaryota</taxon>
        <taxon>Fungi</taxon>
        <taxon>Dikarya</taxon>
        <taxon>Ascomycota</taxon>
        <taxon>Pezizomycotina</taxon>
        <taxon>Dothideomycetes</taxon>
        <taxon>Dothideomycetidae</taxon>
        <taxon>Capnodiales</taxon>
        <taxon>Piedraiaceae</taxon>
        <taxon>Piedraia</taxon>
    </lineage>
</organism>
<dbReference type="PANTHER" id="PTHR14134:SF2">
    <property type="entry name" value="E3 UBIQUITIN-PROTEIN LIGASE RAD18"/>
    <property type="match status" value="1"/>
</dbReference>
<protein>
    <recommendedName>
        <fullName evidence="6">Postreplication repair E3 ubiquitin-protein ligase RAD18</fullName>
        <ecNumber evidence="5">2.3.2.27</ecNumber>
    </recommendedName>
    <alternativeName>
        <fullName evidence="17">Postreplication repair E3 ubiquitin-protein ligase rad18</fullName>
    </alternativeName>
    <alternativeName>
        <fullName evidence="16 18">RING-type E3 ubiquitin transferase RAD18</fullName>
    </alternativeName>
</protein>
<evidence type="ECO:0000256" key="12">
    <source>
        <dbReference type="ARBA" id="ARBA00022833"/>
    </source>
</evidence>
<evidence type="ECO:0000259" key="21">
    <source>
        <dbReference type="PROSITE" id="PS50800"/>
    </source>
</evidence>
<evidence type="ECO:0000313" key="22">
    <source>
        <dbReference type="EMBL" id="KAF2861834.1"/>
    </source>
</evidence>
<evidence type="ECO:0000256" key="4">
    <source>
        <dbReference type="ARBA" id="ARBA00009506"/>
    </source>
</evidence>
<dbReference type="OrthoDB" id="9049620at2759"/>
<evidence type="ECO:0000256" key="11">
    <source>
        <dbReference type="ARBA" id="ARBA00022786"/>
    </source>
</evidence>
<proteinExistence type="inferred from homology"/>
<dbReference type="GO" id="GO:0006301">
    <property type="term" value="P:DNA damage tolerance"/>
    <property type="evidence" value="ECO:0007669"/>
    <property type="project" value="InterPro"/>
</dbReference>
<evidence type="ECO:0000256" key="14">
    <source>
        <dbReference type="ARBA" id="ARBA00023204"/>
    </source>
</evidence>
<evidence type="ECO:0000256" key="19">
    <source>
        <dbReference type="PROSITE-ProRule" id="PRU00175"/>
    </source>
</evidence>
<comment type="similarity">
    <text evidence="4">Belongs to the RAD18 family.</text>
</comment>
<dbReference type="GO" id="GO:0061630">
    <property type="term" value="F:ubiquitin protein ligase activity"/>
    <property type="evidence" value="ECO:0007669"/>
    <property type="project" value="UniProtKB-EC"/>
</dbReference>
<keyword evidence="11" id="KW-0833">Ubl conjugation pathway</keyword>
<dbReference type="SUPFAM" id="SSF57850">
    <property type="entry name" value="RING/U-box"/>
    <property type="match status" value="1"/>
</dbReference>
<keyword evidence="23" id="KW-1185">Reference proteome</keyword>
<evidence type="ECO:0000256" key="9">
    <source>
        <dbReference type="ARBA" id="ARBA00022763"/>
    </source>
</evidence>
<evidence type="ECO:0000256" key="18">
    <source>
        <dbReference type="ARBA" id="ARBA00082369"/>
    </source>
</evidence>
<dbReference type="Gene3D" id="3.30.40.10">
    <property type="entry name" value="Zinc/RING finger domain, C3HC4 (zinc finger)"/>
    <property type="match status" value="1"/>
</dbReference>
<sequence>LPDATDWVSTPLRAVAEIEASLHCQICKEFFATPMTTSCAHTFCSKCIRTSLSADGKCPTCRAQDQASKLRHNWALEDVVDKFLNARPAMLAVARGKRARERYNNVDIEEMYADKGEGGRTRKSRRIAVKAEEQTEEHEENALVECPLGCGKRMQIALVDGHLDRCEDEQREAKMPPPPPPERLAELNYSLLKENALRRKLEELGIPSWGNKLLMTKRHVEWTNLWNANCDSTRPRSKKDLLKDLNGWERSQGGRAAGGTSAVARKDFDASGWAEKNKDEFVRLVAAAR</sequence>
<keyword evidence="9" id="KW-0227">DNA damage</keyword>
<dbReference type="SMART" id="SM00184">
    <property type="entry name" value="RING"/>
    <property type="match status" value="1"/>
</dbReference>
<dbReference type="Pfam" id="PF13923">
    <property type="entry name" value="zf-C3HC4_2"/>
    <property type="match status" value="1"/>
</dbReference>
<evidence type="ECO:0000313" key="23">
    <source>
        <dbReference type="Proteomes" id="UP000799421"/>
    </source>
</evidence>
<evidence type="ECO:0000259" key="20">
    <source>
        <dbReference type="PROSITE" id="PS50089"/>
    </source>
</evidence>
<keyword evidence="14" id="KW-0234">DNA repair</keyword>
<comment type="pathway">
    <text evidence="3">Protein modification; protein ubiquitination.</text>
</comment>